<dbReference type="EMBL" id="JARK01001420">
    <property type="protein sequence ID" value="EYC04980.1"/>
    <property type="molecule type" value="Genomic_DNA"/>
</dbReference>
<keyword evidence="9" id="KW-1185">Reference proteome</keyword>
<evidence type="ECO:0000313" key="9">
    <source>
        <dbReference type="Proteomes" id="UP000024635"/>
    </source>
</evidence>
<keyword evidence="5 6" id="KW-0472">Membrane</keyword>
<feature type="transmembrane region" description="Helical" evidence="6">
    <location>
        <begin position="321"/>
        <end position="342"/>
    </location>
</feature>
<keyword evidence="3 6" id="KW-0812">Transmembrane</keyword>
<proteinExistence type="inferred from homology"/>
<evidence type="ECO:0000256" key="1">
    <source>
        <dbReference type="ARBA" id="ARBA00004127"/>
    </source>
</evidence>
<feature type="transmembrane region" description="Helical" evidence="6">
    <location>
        <begin position="245"/>
        <end position="262"/>
    </location>
</feature>
<evidence type="ECO:0000256" key="5">
    <source>
        <dbReference type="ARBA" id="ARBA00023136"/>
    </source>
</evidence>
<dbReference type="InterPro" id="IPR031926">
    <property type="entry name" value="TMEM135_N"/>
</dbReference>
<evidence type="ECO:0000256" key="4">
    <source>
        <dbReference type="ARBA" id="ARBA00022989"/>
    </source>
</evidence>
<feature type="domain" description="Transmembrane protein 135 N-terminal" evidence="7">
    <location>
        <begin position="18"/>
        <end position="149"/>
    </location>
</feature>
<feature type="transmembrane region" description="Helical" evidence="6">
    <location>
        <begin position="363"/>
        <end position="381"/>
    </location>
</feature>
<comment type="subcellular location">
    <subcellularLocation>
        <location evidence="1">Endomembrane system</location>
        <topology evidence="1">Multi-pass membrane protein</topology>
    </subcellularLocation>
</comment>
<feature type="transmembrane region" description="Helical" evidence="6">
    <location>
        <begin position="283"/>
        <end position="301"/>
    </location>
</feature>
<dbReference type="InterPro" id="IPR026749">
    <property type="entry name" value="Tmem135"/>
</dbReference>
<sequence>MTTLSKLAVNIGLPVLNTNCYETIHTWTPDCNQAIIDTIPDGILFCLKTYAPFYLLTALVAKKGDPRKIDWWRYLKDVARSSIFLACNLVLFIFFLCRFRHALGFFTPISMGLISSMCGSFFSLLVEKRSRWPALALYLTNLASETLFRQLSNHGYIPKVKNGEVVPFIIGMGLLSYLYTASKLDNSTERIFALTHNITGERDIAEDYPLPKQFKGFLYELRKKYGRTELCEHKHSCISNAAESFSFNFVIGIGVSSALVLLRNLPILFKNPVKLLDQLFSKSTLRIPTFFGLMPLIFHAIRCSLNRLPWSCTMSRNVTAGAASGLAMLAFPNVSIAMYVMWKAIEIIYFDLVKQGKIRSLPYGDLLLYTVSTGYVLWQIIIEPQAIRKGYLKFLLGLTGNRMSLLNRDLYEHFGYQSRLLFPYRPVLNTKYVTINPMLYQPVSPP</sequence>
<comment type="caution">
    <text evidence="8">The sequence shown here is derived from an EMBL/GenBank/DDBJ whole genome shotgun (WGS) entry which is preliminary data.</text>
</comment>
<organism evidence="8 9">
    <name type="scientific">Ancylostoma ceylanicum</name>
    <dbReference type="NCBI Taxonomy" id="53326"/>
    <lineage>
        <taxon>Eukaryota</taxon>
        <taxon>Metazoa</taxon>
        <taxon>Ecdysozoa</taxon>
        <taxon>Nematoda</taxon>
        <taxon>Chromadorea</taxon>
        <taxon>Rhabditida</taxon>
        <taxon>Rhabditina</taxon>
        <taxon>Rhabditomorpha</taxon>
        <taxon>Strongyloidea</taxon>
        <taxon>Ancylostomatidae</taxon>
        <taxon>Ancylostomatinae</taxon>
        <taxon>Ancylostoma</taxon>
    </lineage>
</organism>
<dbReference type="OrthoDB" id="291792at2759"/>
<keyword evidence="4 6" id="KW-1133">Transmembrane helix</keyword>
<dbReference type="AlphaFoldDB" id="A0A016TQF1"/>
<reference evidence="9" key="1">
    <citation type="journal article" date="2015" name="Nat. Genet.">
        <title>The genome and transcriptome of the zoonotic hookworm Ancylostoma ceylanicum identify infection-specific gene families.</title>
        <authorList>
            <person name="Schwarz E.M."/>
            <person name="Hu Y."/>
            <person name="Antoshechkin I."/>
            <person name="Miller M.M."/>
            <person name="Sternberg P.W."/>
            <person name="Aroian R.V."/>
        </authorList>
    </citation>
    <scope>NUCLEOTIDE SEQUENCE</scope>
    <source>
        <strain evidence="9">HY135</strain>
    </source>
</reference>
<dbReference type="PANTHER" id="PTHR12459:SF15">
    <property type="entry name" value="TRANSMEMBRANE PROTEIN 135"/>
    <property type="match status" value="1"/>
</dbReference>
<evidence type="ECO:0000256" key="2">
    <source>
        <dbReference type="ARBA" id="ARBA00008924"/>
    </source>
</evidence>
<name>A0A016TQF1_9BILA</name>
<dbReference type="Proteomes" id="UP000024635">
    <property type="component" value="Unassembled WGS sequence"/>
</dbReference>
<protein>
    <recommendedName>
        <fullName evidence="7">Transmembrane protein 135 N-terminal domain-containing protein</fullName>
    </recommendedName>
</protein>
<feature type="transmembrane region" description="Helical" evidence="6">
    <location>
        <begin position="42"/>
        <end position="61"/>
    </location>
</feature>
<dbReference type="Pfam" id="PF15982">
    <property type="entry name" value="TMEM135_C_rich"/>
    <property type="match status" value="1"/>
</dbReference>
<evidence type="ECO:0000313" key="8">
    <source>
        <dbReference type="EMBL" id="EYC04980.1"/>
    </source>
</evidence>
<dbReference type="GO" id="GO:0012505">
    <property type="term" value="C:endomembrane system"/>
    <property type="evidence" value="ECO:0007669"/>
    <property type="project" value="UniProtKB-SubCell"/>
</dbReference>
<accession>A0A016TQF1</accession>
<comment type="similarity">
    <text evidence="2">Belongs to the TMEM135 family.</text>
</comment>
<evidence type="ECO:0000256" key="3">
    <source>
        <dbReference type="ARBA" id="ARBA00022692"/>
    </source>
</evidence>
<evidence type="ECO:0000256" key="6">
    <source>
        <dbReference type="SAM" id="Phobius"/>
    </source>
</evidence>
<feature type="transmembrane region" description="Helical" evidence="6">
    <location>
        <begin position="82"/>
        <end position="99"/>
    </location>
</feature>
<feature type="transmembrane region" description="Helical" evidence="6">
    <location>
        <begin position="105"/>
        <end position="126"/>
    </location>
</feature>
<dbReference type="PANTHER" id="PTHR12459">
    <property type="entry name" value="TRANSMEMBRANE PROTEIN 135-RELATED"/>
    <property type="match status" value="1"/>
</dbReference>
<gene>
    <name evidence="8" type="primary">Acey_s0084.g1707</name>
    <name evidence="8" type="ORF">Y032_0084g1707</name>
</gene>
<evidence type="ECO:0000259" key="7">
    <source>
        <dbReference type="Pfam" id="PF15982"/>
    </source>
</evidence>